<sequence length="317" mass="34439">MKEVAEHAGRNLGHAIWSIEDGETLIPMLITVDRDGKAMMERLIYETDAASAKAQGKLDNPSPEDAGIVFITDTNLQMGEDKSEALVVEIGFIPSDAEQRKLTVAVPYRNAKEAEGFKIGRLKVIGLEGIEREELDSVMQAFFDGITSHPQGSEIWNRSHSDAATHESNSNEAASDNPLVGLMYSPLLVFLLVAGADGKVEPKEVQSFLKVLTDKAVLSHPILNAIVNGIAPDLQQHVQELIQTGDNYLEQLTEIAELADANFEQEMSESFKYGLYYIGEKVASTSRGFWGFGGKPGKPEKAALAAIAGVLNISPKN</sequence>
<feature type="region of interest" description="Disordered" evidence="1">
    <location>
        <begin position="153"/>
        <end position="175"/>
    </location>
</feature>
<evidence type="ECO:0000313" key="2">
    <source>
        <dbReference type="EMBL" id="MFC3140041.1"/>
    </source>
</evidence>
<dbReference type="EMBL" id="JBHRTD010000018">
    <property type="protein sequence ID" value="MFC3140041.1"/>
    <property type="molecule type" value="Genomic_DNA"/>
</dbReference>
<reference evidence="3" key="1">
    <citation type="journal article" date="2019" name="Int. J. Syst. Evol. Microbiol.">
        <title>The Global Catalogue of Microorganisms (GCM) 10K type strain sequencing project: providing services to taxonomists for standard genome sequencing and annotation.</title>
        <authorList>
            <consortium name="The Broad Institute Genomics Platform"/>
            <consortium name="The Broad Institute Genome Sequencing Center for Infectious Disease"/>
            <person name="Wu L."/>
            <person name="Ma J."/>
        </authorList>
    </citation>
    <scope>NUCLEOTIDE SEQUENCE [LARGE SCALE GENOMIC DNA]</scope>
    <source>
        <strain evidence="3">KCTC 52277</strain>
    </source>
</reference>
<gene>
    <name evidence="2" type="ORF">ACFOE0_17930</name>
</gene>
<organism evidence="2 3">
    <name type="scientific">Shewanella submarina</name>
    <dbReference type="NCBI Taxonomy" id="2016376"/>
    <lineage>
        <taxon>Bacteria</taxon>
        <taxon>Pseudomonadati</taxon>
        <taxon>Pseudomonadota</taxon>
        <taxon>Gammaproteobacteria</taxon>
        <taxon>Alteromonadales</taxon>
        <taxon>Shewanellaceae</taxon>
        <taxon>Shewanella</taxon>
    </lineage>
</organism>
<keyword evidence="3" id="KW-1185">Reference proteome</keyword>
<evidence type="ECO:0000256" key="1">
    <source>
        <dbReference type="SAM" id="MobiDB-lite"/>
    </source>
</evidence>
<protein>
    <submittedName>
        <fullName evidence="2">Uncharacterized protein</fullName>
    </submittedName>
</protein>
<proteinExistence type="predicted"/>
<comment type="caution">
    <text evidence="2">The sequence shown here is derived from an EMBL/GenBank/DDBJ whole genome shotgun (WGS) entry which is preliminary data.</text>
</comment>
<dbReference type="Proteomes" id="UP001595621">
    <property type="component" value="Unassembled WGS sequence"/>
</dbReference>
<name>A0ABV7GHT5_9GAMM</name>
<dbReference type="RefSeq" id="WP_248933982.1">
    <property type="nucleotide sequence ID" value="NZ_JAKILF010000001.1"/>
</dbReference>
<evidence type="ECO:0000313" key="3">
    <source>
        <dbReference type="Proteomes" id="UP001595621"/>
    </source>
</evidence>
<accession>A0ABV7GHT5</accession>